<dbReference type="InterPro" id="IPR011034">
    <property type="entry name" value="Formyl_transferase-like_C_sf"/>
</dbReference>
<proteinExistence type="inferred from homology"/>
<evidence type="ECO:0000259" key="5">
    <source>
        <dbReference type="Pfam" id="PF00551"/>
    </source>
</evidence>
<dbReference type="InterPro" id="IPR005793">
    <property type="entry name" value="Formyl_trans_C"/>
</dbReference>
<dbReference type="GO" id="GO:0005829">
    <property type="term" value="C:cytosol"/>
    <property type="evidence" value="ECO:0007669"/>
    <property type="project" value="TreeGrafter"/>
</dbReference>
<evidence type="ECO:0000313" key="7">
    <source>
        <dbReference type="EMBL" id="KKN06745.1"/>
    </source>
</evidence>
<dbReference type="CDD" id="cd08704">
    <property type="entry name" value="Met_tRNA_FMT_C"/>
    <property type="match status" value="1"/>
</dbReference>
<evidence type="ECO:0000256" key="2">
    <source>
        <dbReference type="ARBA" id="ARBA00012261"/>
    </source>
</evidence>
<dbReference type="EMBL" id="LAZR01004650">
    <property type="protein sequence ID" value="KKN06745.1"/>
    <property type="molecule type" value="Genomic_DNA"/>
</dbReference>
<sequence>MRLVFLGSPQIALQSIKAIHEAGHNIVGVITQPDRPKGRKLIKTPTPVKKFALENQIKILTPTDLNDTDFVEQYKELKPEINVVVAYGRILPTWLIEHPDHGSINAHASLLPKWRGAAPIRRALMAGDKQSGVTIQQVVEKLDAGDILLQEKIAIEEADDNETLSEKVAALAAKLLLKTLDLTKKGDLPKKRQDESKVSYAQKIEKDELKVSFNRNAVDLENIVKGLAPRPGAFIEKDGRRLKILKAKAARKNGEQGRVIEVSQDGILVGAKDSSLLLQIVQGEGSKQMAAFEYAKGHHIKEGDKLSELDS</sequence>
<comment type="similarity">
    <text evidence="1">Belongs to the Fmt family.</text>
</comment>
<dbReference type="CDD" id="cd08646">
    <property type="entry name" value="FMT_core_Met-tRNA-FMT_N"/>
    <property type="match status" value="1"/>
</dbReference>
<dbReference type="PANTHER" id="PTHR11138:SF5">
    <property type="entry name" value="METHIONYL-TRNA FORMYLTRANSFERASE, MITOCHONDRIAL"/>
    <property type="match status" value="1"/>
</dbReference>
<evidence type="ECO:0000256" key="4">
    <source>
        <dbReference type="ARBA" id="ARBA00022917"/>
    </source>
</evidence>
<dbReference type="InterPro" id="IPR036477">
    <property type="entry name" value="Formyl_transf_N_sf"/>
</dbReference>
<dbReference type="EC" id="2.1.2.9" evidence="2"/>
<keyword evidence="3" id="KW-0808">Transferase</keyword>
<comment type="caution">
    <text evidence="7">The sequence shown here is derived from an EMBL/GenBank/DDBJ whole genome shotgun (WGS) entry which is preliminary data.</text>
</comment>
<dbReference type="NCBIfam" id="TIGR00460">
    <property type="entry name" value="fmt"/>
    <property type="match status" value="1"/>
</dbReference>
<dbReference type="InterPro" id="IPR002376">
    <property type="entry name" value="Formyl_transf_N"/>
</dbReference>
<dbReference type="HAMAP" id="MF_00182">
    <property type="entry name" value="Formyl_trans"/>
    <property type="match status" value="1"/>
</dbReference>
<evidence type="ECO:0000256" key="3">
    <source>
        <dbReference type="ARBA" id="ARBA00022679"/>
    </source>
</evidence>
<keyword evidence="4" id="KW-0648">Protein biosynthesis</keyword>
<dbReference type="PROSITE" id="PS00373">
    <property type="entry name" value="GART"/>
    <property type="match status" value="1"/>
</dbReference>
<dbReference type="SUPFAM" id="SSF53328">
    <property type="entry name" value="Formyltransferase"/>
    <property type="match status" value="1"/>
</dbReference>
<dbReference type="InterPro" id="IPR001555">
    <property type="entry name" value="GART_AS"/>
</dbReference>
<protein>
    <recommendedName>
        <fullName evidence="2">methionyl-tRNA formyltransferase</fullName>
        <ecNumber evidence="2">2.1.2.9</ecNumber>
    </recommendedName>
</protein>
<evidence type="ECO:0000259" key="6">
    <source>
        <dbReference type="Pfam" id="PF02911"/>
    </source>
</evidence>
<dbReference type="Gene3D" id="3.40.50.12230">
    <property type="match status" value="1"/>
</dbReference>
<gene>
    <name evidence="7" type="ORF">LCGC14_1074110</name>
</gene>
<dbReference type="PANTHER" id="PTHR11138">
    <property type="entry name" value="METHIONYL-TRNA FORMYLTRANSFERASE"/>
    <property type="match status" value="1"/>
</dbReference>
<dbReference type="AlphaFoldDB" id="A0A0F9MH58"/>
<dbReference type="Pfam" id="PF02911">
    <property type="entry name" value="Formyl_trans_C"/>
    <property type="match status" value="1"/>
</dbReference>
<feature type="domain" description="Formyl transferase N-terminal" evidence="5">
    <location>
        <begin position="1"/>
        <end position="179"/>
    </location>
</feature>
<evidence type="ECO:0000256" key="1">
    <source>
        <dbReference type="ARBA" id="ARBA00010699"/>
    </source>
</evidence>
<dbReference type="InterPro" id="IPR041711">
    <property type="entry name" value="Met-tRNA-FMT_N"/>
</dbReference>
<feature type="domain" description="Formyl transferase C-terminal" evidence="6">
    <location>
        <begin position="203"/>
        <end position="298"/>
    </location>
</feature>
<dbReference type="GO" id="GO:0004479">
    <property type="term" value="F:methionyl-tRNA formyltransferase activity"/>
    <property type="evidence" value="ECO:0007669"/>
    <property type="project" value="UniProtKB-EC"/>
</dbReference>
<accession>A0A0F9MH58</accession>
<dbReference type="InterPro" id="IPR005794">
    <property type="entry name" value="Fmt"/>
</dbReference>
<organism evidence="7">
    <name type="scientific">marine sediment metagenome</name>
    <dbReference type="NCBI Taxonomy" id="412755"/>
    <lineage>
        <taxon>unclassified sequences</taxon>
        <taxon>metagenomes</taxon>
        <taxon>ecological metagenomes</taxon>
    </lineage>
</organism>
<name>A0A0F9MH58_9ZZZZ</name>
<dbReference type="SUPFAM" id="SSF50486">
    <property type="entry name" value="FMT C-terminal domain-like"/>
    <property type="match status" value="1"/>
</dbReference>
<dbReference type="InterPro" id="IPR044135">
    <property type="entry name" value="Met-tRNA-FMT_C"/>
</dbReference>
<dbReference type="Pfam" id="PF00551">
    <property type="entry name" value="Formyl_trans_N"/>
    <property type="match status" value="1"/>
</dbReference>
<reference evidence="7" key="1">
    <citation type="journal article" date="2015" name="Nature">
        <title>Complex archaea that bridge the gap between prokaryotes and eukaryotes.</title>
        <authorList>
            <person name="Spang A."/>
            <person name="Saw J.H."/>
            <person name="Jorgensen S.L."/>
            <person name="Zaremba-Niedzwiedzka K."/>
            <person name="Martijn J."/>
            <person name="Lind A.E."/>
            <person name="van Eijk R."/>
            <person name="Schleper C."/>
            <person name="Guy L."/>
            <person name="Ettema T.J."/>
        </authorList>
    </citation>
    <scope>NUCLEOTIDE SEQUENCE</scope>
</reference>